<dbReference type="PaxDb" id="2903-EOD14652"/>
<keyword evidence="10" id="KW-1185">Reference proteome</keyword>
<dbReference type="PANTHER" id="PTHR23055">
    <property type="entry name" value="CALCIUM BINDING PROTEINS"/>
    <property type="match status" value="1"/>
</dbReference>
<dbReference type="InterPro" id="IPR028846">
    <property type="entry name" value="Recoverin"/>
</dbReference>
<evidence type="ECO:0000256" key="1">
    <source>
        <dbReference type="ARBA" id="ARBA00006049"/>
    </source>
</evidence>
<evidence type="ECO:0000256" key="7">
    <source>
        <dbReference type="SAM" id="SignalP"/>
    </source>
</evidence>
<dbReference type="EnsemblProtists" id="EOD14652">
    <property type="protein sequence ID" value="EOD14652"/>
    <property type="gene ID" value="EMIHUDRAFT_432551"/>
</dbReference>
<dbReference type="RefSeq" id="XP_005767081.1">
    <property type="nucleotide sequence ID" value="XM_005767024.1"/>
</dbReference>
<feature type="domain" description="EF-hand" evidence="8">
    <location>
        <begin position="229"/>
        <end position="256"/>
    </location>
</feature>
<dbReference type="Gene3D" id="1.10.238.10">
    <property type="entry name" value="EF-hand"/>
    <property type="match status" value="2"/>
</dbReference>
<sequence length="320" mass="34264">MRWCVAVLVGVLAAFAASSEVSLQDQVIEDVEVMQEIAERQFKQRVRAEVLYGSRGIQRLVKTAGLAVAGFGPEMPWKPPIPEPPPPPRTLETVAMVAAALLAVLGLFLLCRPEPLPSSPFDAGGDPLVAIAFRLFNSTADGRLTLAQLNDGAKAIWDVAAPALGEILGLGEIKKGSIEETALRSLREKAVAKVFYEMDDDSDGAVTEAEFHRFVKGVRYRRDPVLTVAFNLIDISGSGTVSLEEFAAAVAPVKQVAKEAVLRAAGVSPAAVEGLADSASDGIARRAIAKSFRMMDRNRDGAVDLDEFQMFFQALALKAS</sequence>
<dbReference type="InterPro" id="IPR011992">
    <property type="entry name" value="EF-hand-dom_pair"/>
</dbReference>
<dbReference type="SUPFAM" id="SSF47473">
    <property type="entry name" value="EF-hand"/>
    <property type="match status" value="1"/>
</dbReference>
<feature type="domain" description="EF-hand" evidence="8">
    <location>
        <begin position="186"/>
        <end position="221"/>
    </location>
</feature>
<keyword evidence="5" id="KW-0106">Calcium</keyword>
<dbReference type="HOGENOM" id="CLU_869972_0_0_1"/>
<proteinExistence type="inferred from homology"/>
<keyword evidence="4" id="KW-0677">Repeat</keyword>
<feature type="signal peptide" evidence="7">
    <location>
        <begin position="1"/>
        <end position="18"/>
    </location>
</feature>
<dbReference type="AlphaFoldDB" id="A0A0D3ITR7"/>
<dbReference type="InterPro" id="IPR018247">
    <property type="entry name" value="EF_Hand_1_Ca_BS"/>
</dbReference>
<dbReference type="Proteomes" id="UP000013827">
    <property type="component" value="Unassembled WGS sequence"/>
</dbReference>
<dbReference type="InterPro" id="IPR002048">
    <property type="entry name" value="EF_hand_dom"/>
</dbReference>
<keyword evidence="3" id="KW-0479">Metal-binding</keyword>
<evidence type="ECO:0000259" key="8">
    <source>
        <dbReference type="PROSITE" id="PS50222"/>
    </source>
</evidence>
<evidence type="ECO:0000256" key="2">
    <source>
        <dbReference type="ARBA" id="ARBA00022707"/>
    </source>
</evidence>
<evidence type="ECO:0000313" key="9">
    <source>
        <dbReference type="EnsemblProtists" id="EOD14652"/>
    </source>
</evidence>
<accession>A0A0D3ITR7</accession>
<keyword evidence="6" id="KW-0449">Lipoprotein</keyword>
<name>A0A0D3ITR7_EMIH1</name>
<dbReference type="Pfam" id="PF13499">
    <property type="entry name" value="EF-hand_7"/>
    <property type="match status" value="1"/>
</dbReference>
<dbReference type="SMART" id="SM00054">
    <property type="entry name" value="EFh"/>
    <property type="match status" value="3"/>
</dbReference>
<dbReference type="GeneID" id="17260721"/>
<feature type="chain" id="PRO_5044185267" description="EF-hand domain-containing protein" evidence="7">
    <location>
        <begin position="19"/>
        <end position="320"/>
    </location>
</feature>
<protein>
    <recommendedName>
        <fullName evidence="8">EF-hand domain-containing protein</fullName>
    </recommendedName>
</protein>
<evidence type="ECO:0000256" key="5">
    <source>
        <dbReference type="ARBA" id="ARBA00022837"/>
    </source>
</evidence>
<dbReference type="PROSITE" id="PS50222">
    <property type="entry name" value="EF_HAND_2"/>
    <property type="match status" value="3"/>
</dbReference>
<evidence type="ECO:0000256" key="6">
    <source>
        <dbReference type="ARBA" id="ARBA00023288"/>
    </source>
</evidence>
<evidence type="ECO:0000313" key="10">
    <source>
        <dbReference type="Proteomes" id="UP000013827"/>
    </source>
</evidence>
<reference evidence="9" key="2">
    <citation type="submission" date="2024-10" db="UniProtKB">
        <authorList>
            <consortium name="EnsemblProtists"/>
        </authorList>
    </citation>
    <scope>IDENTIFICATION</scope>
</reference>
<dbReference type="CDD" id="cd00051">
    <property type="entry name" value="EFh"/>
    <property type="match status" value="2"/>
</dbReference>
<comment type="similarity">
    <text evidence="1">Belongs to the recoverin family.</text>
</comment>
<reference evidence="10" key="1">
    <citation type="journal article" date="2013" name="Nature">
        <title>Pan genome of the phytoplankton Emiliania underpins its global distribution.</title>
        <authorList>
            <person name="Read B.A."/>
            <person name="Kegel J."/>
            <person name="Klute M.J."/>
            <person name="Kuo A."/>
            <person name="Lefebvre S.C."/>
            <person name="Maumus F."/>
            <person name="Mayer C."/>
            <person name="Miller J."/>
            <person name="Monier A."/>
            <person name="Salamov A."/>
            <person name="Young J."/>
            <person name="Aguilar M."/>
            <person name="Claverie J.M."/>
            <person name="Frickenhaus S."/>
            <person name="Gonzalez K."/>
            <person name="Herman E.K."/>
            <person name="Lin Y.C."/>
            <person name="Napier J."/>
            <person name="Ogata H."/>
            <person name="Sarno A.F."/>
            <person name="Shmutz J."/>
            <person name="Schroeder D."/>
            <person name="de Vargas C."/>
            <person name="Verret F."/>
            <person name="von Dassow P."/>
            <person name="Valentin K."/>
            <person name="Van de Peer Y."/>
            <person name="Wheeler G."/>
            <person name="Dacks J.B."/>
            <person name="Delwiche C.F."/>
            <person name="Dyhrman S.T."/>
            <person name="Glockner G."/>
            <person name="John U."/>
            <person name="Richards T."/>
            <person name="Worden A.Z."/>
            <person name="Zhang X."/>
            <person name="Grigoriev I.V."/>
            <person name="Allen A.E."/>
            <person name="Bidle K."/>
            <person name="Borodovsky M."/>
            <person name="Bowler C."/>
            <person name="Brownlee C."/>
            <person name="Cock J.M."/>
            <person name="Elias M."/>
            <person name="Gladyshev V.N."/>
            <person name="Groth M."/>
            <person name="Guda C."/>
            <person name="Hadaegh A."/>
            <person name="Iglesias-Rodriguez M.D."/>
            <person name="Jenkins J."/>
            <person name="Jones B.M."/>
            <person name="Lawson T."/>
            <person name="Leese F."/>
            <person name="Lindquist E."/>
            <person name="Lobanov A."/>
            <person name="Lomsadze A."/>
            <person name="Malik S.B."/>
            <person name="Marsh M.E."/>
            <person name="Mackinder L."/>
            <person name="Mock T."/>
            <person name="Mueller-Roeber B."/>
            <person name="Pagarete A."/>
            <person name="Parker M."/>
            <person name="Probert I."/>
            <person name="Quesneville H."/>
            <person name="Raines C."/>
            <person name="Rensing S.A."/>
            <person name="Riano-Pachon D.M."/>
            <person name="Richier S."/>
            <person name="Rokitta S."/>
            <person name="Shiraiwa Y."/>
            <person name="Soanes D.M."/>
            <person name="van der Giezen M."/>
            <person name="Wahlund T.M."/>
            <person name="Williams B."/>
            <person name="Wilson W."/>
            <person name="Wolfe G."/>
            <person name="Wurch L.L."/>
        </authorList>
    </citation>
    <scope>NUCLEOTIDE SEQUENCE</scope>
</reference>
<evidence type="ECO:0000256" key="3">
    <source>
        <dbReference type="ARBA" id="ARBA00022723"/>
    </source>
</evidence>
<keyword evidence="2" id="KW-0519">Myristate</keyword>
<evidence type="ECO:0000256" key="4">
    <source>
        <dbReference type="ARBA" id="ARBA00022737"/>
    </source>
</evidence>
<keyword evidence="7" id="KW-0732">Signal</keyword>
<dbReference type="GO" id="GO:0005509">
    <property type="term" value="F:calcium ion binding"/>
    <property type="evidence" value="ECO:0007669"/>
    <property type="project" value="InterPro"/>
</dbReference>
<feature type="domain" description="EF-hand" evidence="8">
    <location>
        <begin position="283"/>
        <end position="318"/>
    </location>
</feature>
<dbReference type="Pfam" id="PF13202">
    <property type="entry name" value="EF-hand_5"/>
    <property type="match status" value="1"/>
</dbReference>
<dbReference type="PROSITE" id="PS00018">
    <property type="entry name" value="EF_HAND_1"/>
    <property type="match status" value="3"/>
</dbReference>
<organism evidence="9 10">
    <name type="scientific">Emiliania huxleyi (strain CCMP1516)</name>
    <dbReference type="NCBI Taxonomy" id="280463"/>
    <lineage>
        <taxon>Eukaryota</taxon>
        <taxon>Haptista</taxon>
        <taxon>Haptophyta</taxon>
        <taxon>Prymnesiophyceae</taxon>
        <taxon>Isochrysidales</taxon>
        <taxon>Noelaerhabdaceae</taxon>
        <taxon>Emiliania</taxon>
    </lineage>
</organism>
<dbReference type="KEGG" id="ehx:EMIHUDRAFT_432551"/>
<dbReference type="PANTHER" id="PTHR23055:SF178">
    <property type="entry name" value="NEUROCALCIN HOMOLOG"/>
    <property type="match status" value="1"/>
</dbReference>